<feature type="non-terminal residue" evidence="1">
    <location>
        <position position="1"/>
    </location>
</feature>
<accession>A0A382RG04</accession>
<proteinExistence type="predicted"/>
<name>A0A382RG04_9ZZZZ</name>
<organism evidence="1">
    <name type="scientific">marine metagenome</name>
    <dbReference type="NCBI Taxonomy" id="408172"/>
    <lineage>
        <taxon>unclassified sequences</taxon>
        <taxon>metagenomes</taxon>
        <taxon>ecological metagenomes</taxon>
    </lineage>
</organism>
<protein>
    <submittedName>
        <fullName evidence="1">Uncharacterized protein</fullName>
    </submittedName>
</protein>
<reference evidence="1" key="1">
    <citation type="submission" date="2018-05" db="EMBL/GenBank/DDBJ databases">
        <authorList>
            <person name="Lanie J.A."/>
            <person name="Ng W.-L."/>
            <person name="Kazmierczak K.M."/>
            <person name="Andrzejewski T.M."/>
            <person name="Davidsen T.M."/>
            <person name="Wayne K.J."/>
            <person name="Tettelin H."/>
            <person name="Glass J.I."/>
            <person name="Rusch D."/>
            <person name="Podicherti R."/>
            <person name="Tsui H.-C.T."/>
            <person name="Winkler M.E."/>
        </authorList>
    </citation>
    <scope>NUCLEOTIDE SEQUENCE</scope>
</reference>
<dbReference type="AlphaFoldDB" id="A0A382RG04"/>
<gene>
    <name evidence="1" type="ORF">METZ01_LOCUS348752</name>
</gene>
<dbReference type="EMBL" id="UINC01121032">
    <property type="protein sequence ID" value="SVC95898.1"/>
    <property type="molecule type" value="Genomic_DNA"/>
</dbReference>
<feature type="non-terminal residue" evidence="1">
    <location>
        <position position="322"/>
    </location>
</feature>
<evidence type="ECO:0000313" key="1">
    <source>
        <dbReference type="EMBL" id="SVC95898.1"/>
    </source>
</evidence>
<sequence length="322" mass="37053">QLLVDELKKSSDGNAWSLLNTSLYCRFYYHFSNRNGKYPDRMAPETEALLLETLWDRTAVKNDIASARQSTWWLDGSENHDLNAKACNLVTSRIFMDEPDYKNRIYPDYGFGGGYHYGHAGYYGPGIDAETRHGGGRANLADGNEYNARDHYKAWLAFMKTYFRERVERGFFLEYAAYGYTKHTLNVVDLVYQCSGDEGLHRTLHDFLTLYWAEWAQVSISGVRGGPKTRHHHTVYRSDTNGLINFHLGGSANAGVWWYWNLINDYELPAVVWRMALDRKGMGCYTYRARGVGEEENVLPRPPGTERSLVVNTDARFLKNTY</sequence>